<dbReference type="Pfam" id="PF10486">
    <property type="entry name" value="PI3K_1B_p101"/>
    <property type="match status" value="1"/>
</dbReference>
<evidence type="ECO:0000256" key="1">
    <source>
        <dbReference type="SAM" id="MobiDB-lite"/>
    </source>
</evidence>
<dbReference type="GO" id="GO:0016301">
    <property type="term" value="F:kinase activity"/>
    <property type="evidence" value="ECO:0007669"/>
    <property type="project" value="UniProtKB-KW"/>
</dbReference>
<dbReference type="GO" id="GO:0046935">
    <property type="term" value="F:1-phosphatidylinositol-3-kinase regulator activity"/>
    <property type="evidence" value="ECO:0007669"/>
    <property type="project" value="InterPro"/>
</dbReference>
<organism evidence="2">
    <name type="scientific">Hymenochirus curtipes</name>
    <name type="common">western dwarf clawed frog</name>
    <dbReference type="NCBI Taxonomy" id="8362"/>
    <lineage>
        <taxon>Eukaryota</taxon>
        <taxon>Metazoa</taxon>
        <taxon>Chordata</taxon>
        <taxon>Craniata</taxon>
        <taxon>Vertebrata</taxon>
        <taxon>Euteleostomi</taxon>
        <taxon>Amphibia</taxon>
        <taxon>Batrachia</taxon>
        <taxon>Anura</taxon>
        <taxon>Pipoidea</taxon>
        <taxon>Pipidae</taxon>
        <taxon>Pipinae</taxon>
        <taxon>Hymenochirus</taxon>
    </lineage>
</organism>
<feature type="compositionally biased region" description="Acidic residues" evidence="1">
    <location>
        <begin position="31"/>
        <end position="56"/>
    </location>
</feature>
<accession>G5E1H5</accession>
<proteinExistence type="evidence at transcript level"/>
<feature type="non-terminal residue" evidence="2">
    <location>
        <position position="106"/>
    </location>
</feature>
<sequence length="106" mass="11987">MPVAKCYTYTWEQDDFDILNRVLLGECQLETTDDDVNEEDEDMDLEEANDIGEDNSETPKRDSAKGYVYWNTPSDPKEDPAISNLHSMSFLSSLSSCVDSGYVEDS</sequence>
<evidence type="ECO:0000313" key="2">
    <source>
        <dbReference type="EMBL" id="AEQ18164.1"/>
    </source>
</evidence>
<dbReference type="AlphaFoldDB" id="G5E1H5"/>
<keyword evidence="2" id="KW-0418">Kinase</keyword>
<feature type="non-terminal residue" evidence="2">
    <location>
        <position position="1"/>
    </location>
</feature>
<dbReference type="EMBL" id="JP287239">
    <property type="protein sequence ID" value="AEQ18164.1"/>
    <property type="molecule type" value="mRNA"/>
</dbReference>
<protein>
    <submittedName>
        <fullName evidence="2">Putative phosphoinositide 3-kinase regulatory subunit 5</fullName>
    </submittedName>
</protein>
<reference evidence="2" key="1">
    <citation type="submission" date="2011-09" db="EMBL/GenBank/DDBJ databases">
        <title>The odds of duplicate gene persistence after polyploidization.</title>
        <authorList>
            <person name="Chain F.J.J."/>
            <person name="Evans B.J."/>
            <person name="Dushoff J."/>
        </authorList>
    </citation>
    <scope>NUCLEOTIDE SEQUENCE</scope>
    <source>
        <tissue evidence="2">Liver</tissue>
    </source>
</reference>
<dbReference type="GO" id="GO:0005944">
    <property type="term" value="C:phosphatidylinositol 3-kinase complex, class IB"/>
    <property type="evidence" value="ECO:0007669"/>
    <property type="project" value="InterPro"/>
</dbReference>
<feature type="region of interest" description="Disordered" evidence="1">
    <location>
        <begin position="31"/>
        <end position="67"/>
    </location>
</feature>
<keyword evidence="2" id="KW-0808">Transferase</keyword>
<name>G5E1H5_9PIPI</name>
<dbReference type="InterPro" id="IPR019522">
    <property type="entry name" value="PIK3R5/6"/>
</dbReference>